<accession>A0A2J0KUZ5</accession>
<protein>
    <recommendedName>
        <fullName evidence="2">Glycosyltransferase subfamily 4-like N-terminal domain-containing protein</fullName>
    </recommendedName>
</protein>
<dbReference type="PANTHER" id="PTHR46401:SF2">
    <property type="entry name" value="GLYCOSYLTRANSFERASE WBBK-RELATED"/>
    <property type="match status" value="1"/>
</dbReference>
<sequence length="418" mass="48487">MKKVLVISYYFPPFRNTSWILRVAKFVKYLPSFNWNPIVFTAKTIYSKSKDFYFFNDVPKSIKIYRFLDFDPAALIPPWISFKIRQTIKTSEYHKLFWTPFAVSHGCDIIDKEGIDIIYATGKPYVNFIVASKIKDITGLPIVLDFRDPWSLNPYEIRNCAKYRVKAGVIEEKILRKADFMICTSSLTKEKYLNLYGFLKDKIEVIPNGYDDEDFINAWKQNDKFYSKKMLITYTGSFYMSRTPSYFLKGLSAMLKENPEISKHILVRFIGEVELRSFDRLIKELELESIVCHMGLIPHRKCIEEIIKSDVLLLITSSLRDEEMFISSKAYEYIASGKTILALVPLQSELASLTKECGAGIVVQPDDIVEIKMALLSIYQKWKSGNMTACNNLETTKQFQRKELTGKLSQIFNNLLNK</sequence>
<comment type="caution">
    <text evidence="3">The sequence shown here is derived from an EMBL/GenBank/DDBJ whole genome shotgun (WGS) entry which is preliminary data.</text>
</comment>
<evidence type="ECO:0000313" key="4">
    <source>
        <dbReference type="Proteomes" id="UP000230052"/>
    </source>
</evidence>
<name>A0A2J0KUZ5_9BACT</name>
<gene>
    <name evidence="3" type="ORF">COS99_01070</name>
</gene>
<feature type="domain" description="Glycosyltransferase subfamily 4-like N-terminal" evidence="2">
    <location>
        <begin position="95"/>
        <end position="213"/>
    </location>
</feature>
<dbReference type="GO" id="GO:0009103">
    <property type="term" value="P:lipopolysaccharide biosynthetic process"/>
    <property type="evidence" value="ECO:0007669"/>
    <property type="project" value="TreeGrafter"/>
</dbReference>
<evidence type="ECO:0000313" key="3">
    <source>
        <dbReference type="EMBL" id="PIU42225.1"/>
    </source>
</evidence>
<dbReference type="SUPFAM" id="SSF53756">
    <property type="entry name" value="UDP-Glycosyltransferase/glycogen phosphorylase"/>
    <property type="match status" value="1"/>
</dbReference>
<evidence type="ECO:0000259" key="2">
    <source>
        <dbReference type="Pfam" id="PF13439"/>
    </source>
</evidence>
<dbReference type="PANTHER" id="PTHR46401">
    <property type="entry name" value="GLYCOSYLTRANSFERASE WBBK-RELATED"/>
    <property type="match status" value="1"/>
</dbReference>
<evidence type="ECO:0000256" key="1">
    <source>
        <dbReference type="ARBA" id="ARBA00022679"/>
    </source>
</evidence>
<proteinExistence type="predicted"/>
<dbReference type="Proteomes" id="UP000230052">
    <property type="component" value="Unassembled WGS sequence"/>
</dbReference>
<dbReference type="AlphaFoldDB" id="A0A2J0KUZ5"/>
<keyword evidence="1" id="KW-0808">Transferase</keyword>
<dbReference type="Gene3D" id="3.40.50.2000">
    <property type="entry name" value="Glycogen Phosphorylase B"/>
    <property type="match status" value="2"/>
</dbReference>
<organism evidence="3 4">
    <name type="scientific">Candidatus Aquitaenariimonas noxiae</name>
    <dbReference type="NCBI Taxonomy" id="1974741"/>
    <lineage>
        <taxon>Bacteria</taxon>
        <taxon>Pseudomonadati</taxon>
        <taxon>Candidatus Omnitrophota</taxon>
        <taxon>Candidatus Aquitaenariimonas</taxon>
    </lineage>
</organism>
<reference evidence="3 4" key="1">
    <citation type="submission" date="2017-09" db="EMBL/GenBank/DDBJ databases">
        <title>Depth-based differentiation of microbial function through sediment-hosted aquifers and enrichment of novel symbionts in the deep terrestrial subsurface.</title>
        <authorList>
            <person name="Probst A.J."/>
            <person name="Ladd B."/>
            <person name="Jarett J.K."/>
            <person name="Geller-Mcgrath D.E."/>
            <person name="Sieber C.M."/>
            <person name="Emerson J.B."/>
            <person name="Anantharaman K."/>
            <person name="Thomas B.C."/>
            <person name="Malmstrom R."/>
            <person name="Stieglmeier M."/>
            <person name="Klingl A."/>
            <person name="Woyke T."/>
            <person name="Ryan C.M."/>
            <person name="Banfield J.F."/>
        </authorList>
    </citation>
    <scope>NUCLEOTIDE SEQUENCE [LARGE SCALE GENOMIC DNA]</scope>
    <source>
        <strain evidence="3">CG07_land_8_20_14_0_80_42_15</strain>
    </source>
</reference>
<dbReference type="InterPro" id="IPR028098">
    <property type="entry name" value="Glyco_trans_4-like_N"/>
</dbReference>
<dbReference type="Pfam" id="PF13439">
    <property type="entry name" value="Glyco_transf_4"/>
    <property type="match status" value="1"/>
</dbReference>
<dbReference type="EMBL" id="PEWV01000013">
    <property type="protein sequence ID" value="PIU42225.1"/>
    <property type="molecule type" value="Genomic_DNA"/>
</dbReference>
<dbReference type="GO" id="GO:0016757">
    <property type="term" value="F:glycosyltransferase activity"/>
    <property type="evidence" value="ECO:0007669"/>
    <property type="project" value="UniProtKB-ARBA"/>
</dbReference>